<accession>A0A5N5QM13</accession>
<feature type="domain" description="F-box" evidence="1">
    <location>
        <begin position="10"/>
        <end position="40"/>
    </location>
</feature>
<sequence>MKPFASEKYLHPDIVREVLGYLSTPQLAQACRVSPLWYRLSFPLLHRNIEITDSPKLVWLTERLEAEAPDDSNKLRISACLRSLTLGFVTGLPPWPISGFQKVIPKLRRLRHLECCPAFNINEILALLQVFQTECPQLTMLTFGHWIDPFMPVIGAVRADEPIPVFGNMTYLNLGWPVRSAMGGGKSVPRELIDMIEKSPDLVTLALDGRLTKALCDIKNPLKKLRHIRLRIGDEQTETACLLFLKQHPHITELELFSRGPRFWHQNQGSTTPDLVQELFPAVTRLTVAPNTGIDFVTSKIADQLQVLSLNDEWYRLEENLAYISELAAITRPLPNLRELYFYHFSCVGSDPPSTIACQTILDKLLTATPGLLVLDFSCFCFSPTGLLELLKRVPLLRRLGVQVMDHAYTFENNMDMPAVVNNLLMKMRQICPGLREIRLSLVAPSQNRYRTLREVQEHLVWQGSVIGDKGKFKTNYYLPAQLADAQAARQVAMGICGPRL</sequence>
<gene>
    <name evidence="2" type="ORF">CTheo_4018</name>
</gene>
<reference evidence="2 3" key="1">
    <citation type="journal article" date="2019" name="Fungal Biol. Biotechnol.">
        <title>Draft genome sequence of fastidious pathogen Ceratobasidium theobromae, which causes vascular-streak dieback in Theobroma cacao.</title>
        <authorList>
            <person name="Ali S.S."/>
            <person name="Asman A."/>
            <person name="Shao J."/>
            <person name="Firmansyah A.P."/>
            <person name="Susilo A.W."/>
            <person name="Rosmana A."/>
            <person name="McMahon P."/>
            <person name="Junaid M."/>
            <person name="Guest D."/>
            <person name="Kheng T.Y."/>
            <person name="Meinhardt L.W."/>
            <person name="Bailey B.A."/>
        </authorList>
    </citation>
    <scope>NUCLEOTIDE SEQUENCE [LARGE SCALE GENOMIC DNA]</scope>
    <source>
        <strain evidence="2 3">CT2</strain>
    </source>
</reference>
<dbReference type="InterPro" id="IPR001810">
    <property type="entry name" value="F-box_dom"/>
</dbReference>
<dbReference type="InterPro" id="IPR036047">
    <property type="entry name" value="F-box-like_dom_sf"/>
</dbReference>
<evidence type="ECO:0000313" key="3">
    <source>
        <dbReference type="Proteomes" id="UP000383932"/>
    </source>
</evidence>
<keyword evidence="3" id="KW-1185">Reference proteome</keyword>
<proteinExistence type="predicted"/>
<evidence type="ECO:0000259" key="1">
    <source>
        <dbReference type="Pfam" id="PF00646"/>
    </source>
</evidence>
<dbReference type="Gene3D" id="3.80.10.10">
    <property type="entry name" value="Ribonuclease Inhibitor"/>
    <property type="match status" value="1"/>
</dbReference>
<evidence type="ECO:0000313" key="2">
    <source>
        <dbReference type="EMBL" id="KAB5592551.1"/>
    </source>
</evidence>
<dbReference type="CDD" id="cd09917">
    <property type="entry name" value="F-box_SF"/>
    <property type="match status" value="1"/>
</dbReference>
<dbReference type="EMBL" id="SSOP01000061">
    <property type="protein sequence ID" value="KAB5592551.1"/>
    <property type="molecule type" value="Genomic_DNA"/>
</dbReference>
<name>A0A5N5QM13_9AGAM</name>
<comment type="caution">
    <text evidence="2">The sequence shown here is derived from an EMBL/GenBank/DDBJ whole genome shotgun (WGS) entry which is preliminary data.</text>
</comment>
<dbReference type="InterPro" id="IPR032675">
    <property type="entry name" value="LRR_dom_sf"/>
</dbReference>
<dbReference type="AlphaFoldDB" id="A0A5N5QM13"/>
<dbReference type="PROSITE" id="PS51257">
    <property type="entry name" value="PROKAR_LIPOPROTEIN"/>
    <property type="match status" value="1"/>
</dbReference>
<dbReference type="Proteomes" id="UP000383932">
    <property type="component" value="Unassembled WGS sequence"/>
</dbReference>
<organism evidence="2 3">
    <name type="scientific">Ceratobasidium theobromae</name>
    <dbReference type="NCBI Taxonomy" id="1582974"/>
    <lineage>
        <taxon>Eukaryota</taxon>
        <taxon>Fungi</taxon>
        <taxon>Dikarya</taxon>
        <taxon>Basidiomycota</taxon>
        <taxon>Agaricomycotina</taxon>
        <taxon>Agaricomycetes</taxon>
        <taxon>Cantharellales</taxon>
        <taxon>Ceratobasidiaceae</taxon>
        <taxon>Ceratobasidium</taxon>
    </lineage>
</organism>
<protein>
    <submittedName>
        <fullName evidence="2">F-box-like domain containing protein</fullName>
    </submittedName>
</protein>
<dbReference type="SUPFAM" id="SSF81383">
    <property type="entry name" value="F-box domain"/>
    <property type="match status" value="1"/>
</dbReference>
<dbReference type="SUPFAM" id="SSF52047">
    <property type="entry name" value="RNI-like"/>
    <property type="match status" value="1"/>
</dbReference>
<dbReference type="Pfam" id="PF00646">
    <property type="entry name" value="F-box"/>
    <property type="match status" value="1"/>
</dbReference>